<sequence length="1194" mass="129924">MFYPKIKRLQRMSISKDNVHNARPQAALTDETPSRVAVWGLPLAALVIAVAALVLAWFQGERLGVPDGTPRTLALIGIPVLLVVIVIIHLIAISTGAYAGAAKLFRLQTGEKEAASTTGQPLKRDARLQRLFEELRVSQGRRWRYRSPWLMVSGADTLIDQVAPGLKRAGAMPVGNAILIHAAPDGIDASVWRRQIRKLRSKRPVDGVVHVTHVDERDIELPRALAALSADIGWAAPVTLLHAVPAQGDRPETFEAIGVFPGAACKGEQPALVLRDQLAAIERDTADAGVQQCTAPTRISYLAEISQYIGTQLEHIVTGWQALRASQWLHAPLAGVMFAPIFKATAVMPMPVPIAADQSAPVTNMSIEFPPQPAALLPAWGAIASRRRIGRRVGFYWPDALAIGVIVAAIAWCAWMTASFVSNQQLMREAKAAARAAVDARPQTAAAWRAQLALQQLMERLEYRQQHGAPWYLRAGLSRNDDILAGLWQPYRIAATRNLQAPVVQTIDELLKAADQARADSLQSQDTRRSTYNALKTYLMLGEPSLAEPAFLRRALVTLWARPVEMPLGERDDTGRRLAGFYADHLKAHPEWRIATDDRIVTSTRNMLVTQMGLASADDTVYQRILDEVKNKYADASLETLLSGADARGMFAASQTVPGIYTRAAWDGMVAAAIDKASHERRISSDWVLSGPQASHRIGNTLAQGMTKTPAIDDEKRAAEELKQRLTARYFGEYTAAWQRMLNSMQWQPASSLSGAIEQLSQLADAQTSPLIALMRSVQYQALAGRPSQALADTLVRKAQNLIGADDEVGTTVVNPLDKAFGPLLVLMGDTGAASAGENGKRATPADIALSGVSLSRYLTAVTTMRLKLQQIASSPDAQVMARSLAQAVFQGKLSELSQARNDAALTAASLGTAWAGFGDTAFAQPLEAAWQTILQPAAASLNDAWRAGVAAPFNAAMSGRYPFFDTQADASFAELGRYVRPDTGLISRFVATQLAGVMKLEGDHWAPSELAPQALRFDPAFLSAVRQLSTVGAQLYPQADAREKFDMMALPTPNVTRSELSVDGMQIVYFNQQERWTPLAWPGNGLNGHARLTWQTLDAGLRQAFDATGDWAFLRLLSQAEIKPLDGTRYRLTWNTGGDEPLSYVLRTRVGAGPIDLLKLRGFRMPDRIFVVGKAGAVPTMPLLPPLPPDFQP</sequence>
<evidence type="ECO:0000256" key="1">
    <source>
        <dbReference type="SAM" id="Phobius"/>
    </source>
</evidence>
<gene>
    <name evidence="5" type="ORF">LGN22_17860</name>
</gene>
<keyword evidence="1" id="KW-1133">Transmembrane helix</keyword>
<proteinExistence type="predicted"/>
<evidence type="ECO:0000259" key="4">
    <source>
        <dbReference type="Pfam" id="PF21070"/>
    </source>
</evidence>
<keyword evidence="1" id="KW-0812">Transmembrane</keyword>
<dbReference type="RefSeq" id="WP_226134242.1">
    <property type="nucleotide sequence ID" value="NZ_JAIZTC010000004.1"/>
</dbReference>
<comment type="caution">
    <text evidence="5">The sequence shown here is derived from an EMBL/GenBank/DDBJ whole genome shotgun (WGS) entry which is preliminary data.</text>
</comment>
<evidence type="ECO:0000313" key="6">
    <source>
        <dbReference type="Proteomes" id="UP001199070"/>
    </source>
</evidence>
<dbReference type="EMBL" id="JAIZTC010000004">
    <property type="protein sequence ID" value="MCA8380743.1"/>
    <property type="molecule type" value="Genomic_DNA"/>
</dbReference>
<keyword evidence="1" id="KW-0472">Membrane</keyword>
<dbReference type="Pfam" id="PF06761">
    <property type="entry name" value="IcmF-related"/>
    <property type="match status" value="1"/>
</dbReference>
<reference evidence="5" key="1">
    <citation type="submission" date="2023-08" db="EMBL/GenBank/DDBJ databases">
        <title>A collection of bacterial strains from the Burkholderia cepacia Research Laboratory and Repository.</title>
        <authorList>
            <person name="Lipuma J."/>
            <person name="Spilker T."/>
        </authorList>
    </citation>
    <scope>NUCLEOTIDE SEQUENCE</scope>
    <source>
        <strain evidence="5">AU0862</strain>
    </source>
</reference>
<dbReference type="InterPro" id="IPR010623">
    <property type="entry name" value="IcmF_C"/>
</dbReference>
<dbReference type="PANTHER" id="PTHR36153:SF1">
    <property type="entry name" value="TYPE VI SECRETION SYSTEM COMPONENT TSSM1"/>
    <property type="match status" value="1"/>
</dbReference>
<dbReference type="InterPro" id="IPR053156">
    <property type="entry name" value="T6SS_TssM-like"/>
</dbReference>
<protein>
    <submittedName>
        <fullName evidence="5">Type VI secretion protein VasK</fullName>
    </submittedName>
</protein>
<evidence type="ECO:0000259" key="2">
    <source>
        <dbReference type="Pfam" id="PF06744"/>
    </source>
</evidence>
<feature type="transmembrane region" description="Helical" evidence="1">
    <location>
        <begin position="78"/>
        <end position="99"/>
    </location>
</feature>
<dbReference type="Pfam" id="PF21070">
    <property type="entry name" value="IcmF_helical"/>
    <property type="match status" value="1"/>
</dbReference>
<evidence type="ECO:0000259" key="3">
    <source>
        <dbReference type="Pfam" id="PF06761"/>
    </source>
</evidence>
<feature type="domain" description="IcmF-related" evidence="3">
    <location>
        <begin position="453"/>
        <end position="781"/>
    </location>
</feature>
<feature type="domain" description="Type VI secretion system IcmF C-terminal" evidence="2">
    <location>
        <begin position="1049"/>
        <end position="1148"/>
    </location>
</feature>
<evidence type="ECO:0000313" key="5">
    <source>
        <dbReference type="EMBL" id="MCA8380743.1"/>
    </source>
</evidence>
<accession>A0AAW4TH93</accession>
<feature type="transmembrane region" description="Helical" evidence="1">
    <location>
        <begin position="395"/>
        <end position="418"/>
    </location>
</feature>
<name>A0AAW4TH93_9BURK</name>
<feature type="domain" description="Type VI secretion system component TssM1 helical" evidence="4">
    <location>
        <begin position="937"/>
        <end position="1042"/>
    </location>
</feature>
<organism evidence="5 6">
    <name type="scientific">Burkholderia cenocepacia</name>
    <dbReference type="NCBI Taxonomy" id="95486"/>
    <lineage>
        <taxon>Bacteria</taxon>
        <taxon>Pseudomonadati</taxon>
        <taxon>Pseudomonadota</taxon>
        <taxon>Betaproteobacteria</taxon>
        <taxon>Burkholderiales</taxon>
        <taxon>Burkholderiaceae</taxon>
        <taxon>Burkholderia</taxon>
        <taxon>Burkholderia cepacia complex</taxon>
    </lineage>
</organism>
<dbReference type="Pfam" id="PF06744">
    <property type="entry name" value="IcmF_C"/>
    <property type="match status" value="1"/>
</dbReference>
<feature type="transmembrane region" description="Helical" evidence="1">
    <location>
        <begin position="36"/>
        <end position="58"/>
    </location>
</feature>
<dbReference type="InterPro" id="IPR009612">
    <property type="entry name" value="IcmF-rel"/>
</dbReference>
<dbReference type="InterPro" id="IPR048677">
    <property type="entry name" value="TssM1_hel"/>
</dbReference>
<dbReference type="Proteomes" id="UP001199070">
    <property type="component" value="Unassembled WGS sequence"/>
</dbReference>
<dbReference type="PANTHER" id="PTHR36153">
    <property type="entry name" value="INNER MEMBRANE PROTEIN-RELATED"/>
    <property type="match status" value="1"/>
</dbReference>
<dbReference type="AlphaFoldDB" id="A0AAW4TH93"/>